<dbReference type="CDD" id="cd00105">
    <property type="entry name" value="KH-I"/>
    <property type="match status" value="1"/>
</dbReference>
<evidence type="ECO:0000256" key="3">
    <source>
        <dbReference type="ARBA" id="ARBA00022801"/>
    </source>
</evidence>
<protein>
    <recommendedName>
        <fullName evidence="1">RNA helicase</fullName>
        <ecNumber evidence="1">3.6.4.13</ecNumber>
    </recommendedName>
</protein>
<feature type="compositionally biased region" description="Basic and acidic residues" evidence="9">
    <location>
        <begin position="273"/>
        <end position="366"/>
    </location>
</feature>
<dbReference type="InterPro" id="IPR027417">
    <property type="entry name" value="P-loop_NTPase"/>
</dbReference>
<dbReference type="SUPFAM" id="SSF54791">
    <property type="entry name" value="Eukaryotic type KH-domain (KH-domain type I)"/>
    <property type="match status" value="1"/>
</dbReference>
<dbReference type="InterPro" id="IPR004088">
    <property type="entry name" value="KH_dom_type_1"/>
</dbReference>
<dbReference type="PANTHER" id="PTHR47958">
    <property type="entry name" value="ATP-DEPENDENT RNA HELICASE DBP3"/>
    <property type="match status" value="1"/>
</dbReference>
<dbReference type="AlphaFoldDB" id="A0AAV7JTN3"/>
<dbReference type="PROSITE" id="PS00039">
    <property type="entry name" value="DEAD_ATP_HELICASE"/>
    <property type="match status" value="1"/>
</dbReference>
<dbReference type="PROSITE" id="PS51194">
    <property type="entry name" value="HELICASE_CTER"/>
    <property type="match status" value="1"/>
</dbReference>
<dbReference type="Pfam" id="PF00013">
    <property type="entry name" value="KH_1"/>
    <property type="match status" value="1"/>
</dbReference>
<evidence type="ECO:0000259" key="11">
    <source>
        <dbReference type="PROSITE" id="PS51194"/>
    </source>
</evidence>
<dbReference type="SMART" id="SM00322">
    <property type="entry name" value="KH"/>
    <property type="match status" value="1"/>
</dbReference>
<accession>A0AAV7JTN3</accession>
<keyword evidence="2" id="KW-0547">Nucleotide-binding</keyword>
<evidence type="ECO:0000259" key="12">
    <source>
        <dbReference type="PROSITE" id="PS51195"/>
    </source>
</evidence>
<dbReference type="InterPro" id="IPR036612">
    <property type="entry name" value="KH_dom_type_1_sf"/>
</dbReference>
<feature type="region of interest" description="Disordered" evidence="9">
    <location>
        <begin position="213"/>
        <end position="448"/>
    </location>
</feature>
<evidence type="ECO:0000259" key="10">
    <source>
        <dbReference type="PROSITE" id="PS51192"/>
    </source>
</evidence>
<dbReference type="InterPro" id="IPR014001">
    <property type="entry name" value="Helicase_ATP-bd"/>
</dbReference>
<dbReference type="Pfam" id="PF00270">
    <property type="entry name" value="DEAD"/>
    <property type="match status" value="1"/>
</dbReference>
<evidence type="ECO:0000256" key="2">
    <source>
        <dbReference type="ARBA" id="ARBA00022741"/>
    </source>
</evidence>
<proteinExistence type="predicted"/>
<dbReference type="SUPFAM" id="SSF52540">
    <property type="entry name" value="P-loop containing nucleoside triphosphate hydrolases"/>
    <property type="match status" value="1"/>
</dbReference>
<name>A0AAV7JTN3_9METZ</name>
<evidence type="ECO:0000313" key="13">
    <source>
        <dbReference type="EMBL" id="KAI6651761.1"/>
    </source>
</evidence>
<evidence type="ECO:0000256" key="5">
    <source>
        <dbReference type="ARBA" id="ARBA00022840"/>
    </source>
</evidence>
<organism evidence="13 14">
    <name type="scientific">Oopsacas minuta</name>
    <dbReference type="NCBI Taxonomy" id="111878"/>
    <lineage>
        <taxon>Eukaryota</taxon>
        <taxon>Metazoa</taxon>
        <taxon>Porifera</taxon>
        <taxon>Hexactinellida</taxon>
        <taxon>Hexasterophora</taxon>
        <taxon>Lyssacinosida</taxon>
        <taxon>Leucopsacidae</taxon>
        <taxon>Oopsacas</taxon>
    </lineage>
</organism>
<dbReference type="Gene3D" id="3.40.50.300">
    <property type="entry name" value="P-loop containing nucleotide triphosphate hydrolases"/>
    <property type="match status" value="2"/>
</dbReference>
<dbReference type="FunFam" id="3.40.50.300:FF:000079">
    <property type="entry name" value="probable ATP-dependent RNA helicase DDX17"/>
    <property type="match status" value="1"/>
</dbReference>
<reference evidence="13 14" key="1">
    <citation type="journal article" date="2023" name="BMC Biol.">
        <title>The compact genome of the sponge Oopsacas minuta (Hexactinellida) is lacking key metazoan core genes.</title>
        <authorList>
            <person name="Santini S."/>
            <person name="Schenkelaars Q."/>
            <person name="Jourda C."/>
            <person name="Duchesne M."/>
            <person name="Belahbib H."/>
            <person name="Rocher C."/>
            <person name="Selva M."/>
            <person name="Riesgo A."/>
            <person name="Vervoort M."/>
            <person name="Leys S.P."/>
            <person name="Kodjabachian L."/>
            <person name="Le Bivic A."/>
            <person name="Borchiellini C."/>
            <person name="Claverie J.M."/>
            <person name="Renard E."/>
        </authorList>
    </citation>
    <scope>NUCLEOTIDE SEQUENCE [LARGE SCALE GENOMIC DNA]</scope>
    <source>
        <strain evidence="13">SPO-2</strain>
    </source>
</reference>
<dbReference type="EC" id="3.6.4.13" evidence="1"/>
<evidence type="ECO:0000313" key="14">
    <source>
        <dbReference type="Proteomes" id="UP001165289"/>
    </source>
</evidence>
<evidence type="ECO:0000256" key="6">
    <source>
        <dbReference type="ARBA" id="ARBA00047984"/>
    </source>
</evidence>
<evidence type="ECO:0000256" key="1">
    <source>
        <dbReference type="ARBA" id="ARBA00012552"/>
    </source>
</evidence>
<dbReference type="GO" id="GO:0003723">
    <property type="term" value="F:RNA binding"/>
    <property type="evidence" value="ECO:0007669"/>
    <property type="project" value="UniProtKB-UniRule"/>
</dbReference>
<feature type="domain" description="Helicase ATP-binding" evidence="10">
    <location>
        <begin position="546"/>
        <end position="720"/>
    </location>
</feature>
<dbReference type="CDD" id="cd18787">
    <property type="entry name" value="SF2_C_DEAD"/>
    <property type="match status" value="1"/>
</dbReference>
<dbReference type="GO" id="GO:0003724">
    <property type="term" value="F:RNA helicase activity"/>
    <property type="evidence" value="ECO:0007669"/>
    <property type="project" value="UniProtKB-EC"/>
</dbReference>
<feature type="compositionally biased region" description="Gly residues" evidence="9">
    <location>
        <begin position="909"/>
        <end position="923"/>
    </location>
</feature>
<dbReference type="InterPro" id="IPR000629">
    <property type="entry name" value="RNA-helicase_DEAD-box_CS"/>
</dbReference>
<keyword evidence="14" id="KW-1185">Reference proteome</keyword>
<feature type="region of interest" description="Disordered" evidence="9">
    <location>
        <begin position="63"/>
        <end position="99"/>
    </location>
</feature>
<feature type="domain" description="Helicase C-terminal" evidence="11">
    <location>
        <begin position="745"/>
        <end position="893"/>
    </location>
</feature>
<feature type="domain" description="DEAD-box RNA helicase Q" evidence="12">
    <location>
        <begin position="515"/>
        <end position="543"/>
    </location>
</feature>
<feature type="compositionally biased region" description="Basic and acidic residues" evidence="9">
    <location>
        <begin position="925"/>
        <end position="936"/>
    </location>
</feature>
<keyword evidence="4 13" id="KW-0347">Helicase</keyword>
<dbReference type="GO" id="GO:0016787">
    <property type="term" value="F:hydrolase activity"/>
    <property type="evidence" value="ECO:0007669"/>
    <property type="project" value="UniProtKB-KW"/>
</dbReference>
<gene>
    <name evidence="13" type="ORF">LOD99_5009</name>
</gene>
<dbReference type="EMBL" id="JAKMXF010000302">
    <property type="protein sequence ID" value="KAI6651761.1"/>
    <property type="molecule type" value="Genomic_DNA"/>
</dbReference>
<dbReference type="PROSITE" id="PS51192">
    <property type="entry name" value="HELICASE_ATP_BIND_1"/>
    <property type="match status" value="1"/>
</dbReference>
<keyword evidence="7" id="KW-0694">RNA-binding</keyword>
<dbReference type="InterPro" id="IPR014014">
    <property type="entry name" value="RNA_helicase_DEAD_Q_motif"/>
</dbReference>
<dbReference type="Proteomes" id="UP001165289">
    <property type="component" value="Unassembled WGS sequence"/>
</dbReference>
<dbReference type="GO" id="GO:0005524">
    <property type="term" value="F:ATP binding"/>
    <property type="evidence" value="ECO:0007669"/>
    <property type="project" value="UniProtKB-KW"/>
</dbReference>
<dbReference type="InterPro" id="IPR011545">
    <property type="entry name" value="DEAD/DEAH_box_helicase_dom"/>
</dbReference>
<dbReference type="InterPro" id="IPR001650">
    <property type="entry name" value="Helicase_C-like"/>
</dbReference>
<dbReference type="PROSITE" id="PS50084">
    <property type="entry name" value="KH_TYPE_1"/>
    <property type="match status" value="1"/>
</dbReference>
<feature type="region of interest" description="Disordered" evidence="9">
    <location>
        <begin position="902"/>
        <end position="936"/>
    </location>
</feature>
<keyword evidence="3" id="KW-0378">Hydrolase</keyword>
<evidence type="ECO:0000256" key="8">
    <source>
        <dbReference type="PROSITE-ProRule" id="PRU00552"/>
    </source>
</evidence>
<dbReference type="SMART" id="SM00487">
    <property type="entry name" value="DEXDc"/>
    <property type="match status" value="1"/>
</dbReference>
<evidence type="ECO:0000256" key="9">
    <source>
        <dbReference type="SAM" id="MobiDB-lite"/>
    </source>
</evidence>
<comment type="caution">
    <text evidence="13">The sequence shown here is derived from an EMBL/GenBank/DDBJ whole genome shotgun (WGS) entry which is preliminary data.</text>
</comment>
<dbReference type="InterPro" id="IPR004087">
    <property type="entry name" value="KH_dom"/>
</dbReference>
<feature type="short sequence motif" description="Q motif" evidence="8">
    <location>
        <begin position="515"/>
        <end position="543"/>
    </location>
</feature>
<dbReference type="SMART" id="SM00490">
    <property type="entry name" value="HELICc"/>
    <property type="match status" value="1"/>
</dbReference>
<keyword evidence="5" id="KW-0067">ATP-binding</keyword>
<dbReference type="FunFam" id="3.40.50.300:FF:000008">
    <property type="entry name" value="ATP-dependent RNA helicase RhlB"/>
    <property type="match status" value="1"/>
</dbReference>
<comment type="catalytic activity">
    <reaction evidence="6">
        <text>ATP + H2O = ADP + phosphate + H(+)</text>
        <dbReference type="Rhea" id="RHEA:13065"/>
        <dbReference type="ChEBI" id="CHEBI:15377"/>
        <dbReference type="ChEBI" id="CHEBI:15378"/>
        <dbReference type="ChEBI" id="CHEBI:30616"/>
        <dbReference type="ChEBI" id="CHEBI:43474"/>
        <dbReference type="ChEBI" id="CHEBI:456216"/>
        <dbReference type="EC" id="3.6.4.13"/>
    </reaction>
</comment>
<feature type="compositionally biased region" description="Basic and acidic residues" evidence="9">
    <location>
        <begin position="236"/>
        <end position="264"/>
    </location>
</feature>
<evidence type="ECO:0000256" key="4">
    <source>
        <dbReference type="ARBA" id="ARBA00022806"/>
    </source>
</evidence>
<feature type="compositionally biased region" description="Low complexity" evidence="9">
    <location>
        <begin position="416"/>
        <end position="433"/>
    </location>
</feature>
<dbReference type="Pfam" id="PF00271">
    <property type="entry name" value="Helicase_C"/>
    <property type="match status" value="1"/>
</dbReference>
<sequence length="936" mass="105196">MSDWDSEGWTDDCIPTTTIVNSSRQVDQFPRSSGRGAYQIKTTSNSFQQNDGVRAEPKFVPSRGGFGHHLHVEKSPSREPYQQLPGLGDQPPAQGSELRGLSRGRISAFQETDTVQLGFSFLKHNCFSETTSKTEEKKQMQIPTNMVGRIIGKKGAKIQELERESGCSIKAPKPSEQVEGQFQSLSLIGSQDQIVTAIKLIEDELIYNSNHRPNASGFSSFSERGERGGRGFRGPDNFEVRKPRAFRDRDEHKANSAFGERDSRTGFSSNRGFGDREESKTRVGFGDREESKTRVGFGDREESKTRIGFGDREESKTRVGFGDREESKTRVGFGDREESKTRIGFGDREESKTRVGFGDRSREDSRTNSGFGDRNRGYSRSEYSSNRGFGDREDSRTNSGFSNSRGFGDREESRRTGFSNSNSRSFGSQQQNNDSPPPTTPTPKIDWSKINSEREAYLVSKFEGLRAVKKDFYKEDPVVNAFTKSQVEHIRRENNGLIADDLSNLNREVPNPVLTFEQAFREYPEILEQIYKQKFVEPTPIQKQSWPIALLGYDMVGIAQTGTGKTLAFLLPGLIHMAGQTLFEGERGPGILVVCPTRELALQTDAEVKKFKFRGFDSVCVYGGGNRSLQVQQLNKGAKIVIGTPGRLHDLQMSGDLILKAVSYFVLDEADRMLDMGFEPQILKLVIDIRPDRQTLMTSATWPADVRRLADSYLKNPFQVYVGSLDLKACHSVSQTIEIMDGHLKKDRAYEFLSKMKPEDKVLIFTSKKATADDVASDFFIRGIDAQSIHGDRVQEDREQALDDFKSGRVKILVATDVASRGLDIPNVTYVVNFDFPVHIEDYVHRIGRTGRAGKTGKSLTFFTRENWQWARPLIEILEEAQQDVPEELFVMAERFKARQERDKREGRFGGGGGRGGRGGGGRFSKKDNDKFSCFV</sequence>
<dbReference type="Gene3D" id="3.30.1370.10">
    <property type="entry name" value="K Homology domain, type 1"/>
    <property type="match status" value="1"/>
</dbReference>
<dbReference type="PROSITE" id="PS51195">
    <property type="entry name" value="Q_MOTIF"/>
    <property type="match status" value="1"/>
</dbReference>
<evidence type="ECO:0000256" key="7">
    <source>
        <dbReference type="PROSITE-ProRule" id="PRU00117"/>
    </source>
</evidence>